<keyword evidence="2" id="KW-1185">Reference proteome</keyword>
<evidence type="ECO:0000313" key="2">
    <source>
        <dbReference type="Proteomes" id="UP000199452"/>
    </source>
</evidence>
<organism evidence="1 2">
    <name type="scientific">Williamwhitmania taraxaci</name>
    <dbReference type="NCBI Taxonomy" id="1640674"/>
    <lineage>
        <taxon>Bacteria</taxon>
        <taxon>Pseudomonadati</taxon>
        <taxon>Bacteroidota</taxon>
        <taxon>Bacteroidia</taxon>
        <taxon>Bacteroidales</taxon>
        <taxon>Williamwhitmaniaceae</taxon>
        <taxon>Williamwhitmania</taxon>
    </lineage>
</organism>
<reference evidence="1 2" key="1">
    <citation type="submission" date="2016-09" db="EMBL/GenBank/DDBJ databases">
        <authorList>
            <person name="Capua I."/>
            <person name="De Benedictis P."/>
            <person name="Joannis T."/>
            <person name="Lombin L.H."/>
            <person name="Cattoli G."/>
        </authorList>
    </citation>
    <scope>NUCLEOTIDE SEQUENCE [LARGE SCALE GENOMIC DNA]</scope>
    <source>
        <strain evidence="1 2">A7P-90m</strain>
    </source>
</reference>
<proteinExistence type="predicted"/>
<name>A0A1G6IL60_9BACT</name>
<dbReference type="Proteomes" id="UP000199452">
    <property type="component" value="Unassembled WGS sequence"/>
</dbReference>
<protein>
    <submittedName>
        <fullName evidence="1">Uncharacterized protein</fullName>
    </submittedName>
</protein>
<dbReference type="AlphaFoldDB" id="A0A1G6IL60"/>
<accession>A0A1G6IL60</accession>
<sequence>MMIVRIVRITVAQDPYFYAKIKHKSRWIAVRHALIMDHPLPTKGANEYNI</sequence>
<evidence type="ECO:0000313" key="1">
    <source>
        <dbReference type="EMBL" id="SDC07259.1"/>
    </source>
</evidence>
<dbReference type="EMBL" id="FMYP01000016">
    <property type="protein sequence ID" value="SDC07259.1"/>
    <property type="molecule type" value="Genomic_DNA"/>
</dbReference>
<gene>
    <name evidence="1" type="ORF">SAMN05216323_101643</name>
</gene>
<dbReference type="STRING" id="1640674.SAMN05216323_101643"/>